<gene>
    <name evidence="2" type="ORF">CS076_23780</name>
    <name evidence="1" type="ORF">CS078_24835</name>
</gene>
<dbReference type="EMBL" id="PEGA01000029">
    <property type="protein sequence ID" value="RLU05411.1"/>
    <property type="molecule type" value="Genomic_DNA"/>
</dbReference>
<proteinExistence type="predicted"/>
<dbReference type="EMBL" id="PEGB01000024">
    <property type="protein sequence ID" value="RLU05036.1"/>
    <property type="molecule type" value="Genomic_DNA"/>
</dbReference>
<name>A0A3L8C9Z7_9PSED</name>
<dbReference type="Proteomes" id="UP000282672">
    <property type="component" value="Unassembled WGS sequence"/>
</dbReference>
<sequence length="108" mass="12111">MSYAYEGLDTVEMLALYQNQPPTKLITLELNVRLRGAGHQRFRVEFDHYLHGPQHANALRLVLPGGLLLQGPIVDGSNKAAGGWLLLDVEAHELPLEPPAYLNGWKWE</sequence>
<evidence type="ECO:0000313" key="2">
    <source>
        <dbReference type="EMBL" id="RLU05411.1"/>
    </source>
</evidence>
<dbReference type="Proteomes" id="UP000282140">
    <property type="component" value="Unassembled WGS sequence"/>
</dbReference>
<evidence type="ECO:0000313" key="1">
    <source>
        <dbReference type="EMBL" id="RLU05036.1"/>
    </source>
</evidence>
<evidence type="ECO:0000313" key="4">
    <source>
        <dbReference type="Proteomes" id="UP000282672"/>
    </source>
</evidence>
<organism evidence="1 3">
    <name type="scientific">Pseudomonas prosekii</name>
    <dbReference type="NCBI Taxonomy" id="1148509"/>
    <lineage>
        <taxon>Bacteria</taxon>
        <taxon>Pseudomonadati</taxon>
        <taxon>Pseudomonadota</taxon>
        <taxon>Gammaproteobacteria</taxon>
        <taxon>Pseudomonadales</taxon>
        <taxon>Pseudomonadaceae</taxon>
        <taxon>Pseudomonas</taxon>
    </lineage>
</organism>
<dbReference type="RefSeq" id="WP_121733978.1">
    <property type="nucleotide sequence ID" value="NZ_PEGA01000029.1"/>
</dbReference>
<reference evidence="3 4" key="1">
    <citation type="journal article" date="2018" name="Front. Microbiol.">
        <title>Discovery of Phloeophagus Beetles as a Source of Pseudomonas Strains That Produce Potentially New Bioactive Substances and Description of Pseudomonas bohemica sp. nov.</title>
        <authorList>
            <person name="Saati-Santamaria Z."/>
            <person name="Lopez-Mondejar R."/>
            <person name="Jimenez-Gomez A."/>
            <person name="Diez-Mendez A."/>
            <person name="Vetrovsky T."/>
            <person name="Igual J.M."/>
            <person name="Velazquez E."/>
            <person name="Kolarik M."/>
            <person name="Rivas R."/>
            <person name="Garcia-Fraile P."/>
        </authorList>
    </citation>
    <scope>NUCLEOTIDE SEQUENCE [LARGE SCALE GENOMIC DNA]</scope>
    <source>
        <strain evidence="2 4">A2-NA12</strain>
        <strain evidence="1 3">A2-NA13</strain>
    </source>
</reference>
<protein>
    <submittedName>
        <fullName evidence="1">Uncharacterized protein</fullName>
    </submittedName>
</protein>
<accession>A0A3L8C9Z7</accession>
<comment type="caution">
    <text evidence="1">The sequence shown here is derived from an EMBL/GenBank/DDBJ whole genome shotgun (WGS) entry which is preliminary data.</text>
</comment>
<dbReference type="AlphaFoldDB" id="A0A3L8C9Z7"/>
<evidence type="ECO:0000313" key="3">
    <source>
        <dbReference type="Proteomes" id="UP000282140"/>
    </source>
</evidence>
<keyword evidence="3" id="KW-1185">Reference proteome</keyword>